<dbReference type="OrthoDB" id="420076at2759"/>
<name>A0A3A3A6U5_9EURO</name>
<accession>A0A3A3A6U5</accession>
<dbReference type="SUPFAM" id="SSF81606">
    <property type="entry name" value="PP2C-like"/>
    <property type="match status" value="1"/>
</dbReference>
<proteinExistence type="predicted"/>
<evidence type="ECO:0000313" key="3">
    <source>
        <dbReference type="Proteomes" id="UP000266188"/>
    </source>
</evidence>
<dbReference type="PANTHER" id="PTHR13832">
    <property type="entry name" value="PROTEIN PHOSPHATASE 2C"/>
    <property type="match status" value="1"/>
</dbReference>
<dbReference type="GO" id="GO:0004741">
    <property type="term" value="F:[pyruvate dehydrogenase (acetyl-transferring)]-phosphatase activity"/>
    <property type="evidence" value="ECO:0007669"/>
    <property type="project" value="TreeGrafter"/>
</dbReference>
<protein>
    <submittedName>
        <fullName evidence="2">Protein phosphatase 2C</fullName>
    </submittedName>
</protein>
<dbReference type="Pfam" id="PF00481">
    <property type="entry name" value="PP2C"/>
    <property type="match status" value="1"/>
</dbReference>
<dbReference type="GO" id="GO:0005739">
    <property type="term" value="C:mitochondrion"/>
    <property type="evidence" value="ECO:0007669"/>
    <property type="project" value="TreeGrafter"/>
</dbReference>
<comment type="caution">
    <text evidence="2">The sequence shown here is derived from an EMBL/GenBank/DDBJ whole genome shotgun (WGS) entry which is preliminary data.</text>
</comment>
<dbReference type="SMART" id="SM00332">
    <property type="entry name" value="PP2Cc"/>
    <property type="match status" value="1"/>
</dbReference>
<sequence>MGLKKSYPTKGSSSQSMRYIAAAGVASTPGIWWLLMTPHDDAPCFESPPAEYLDIDQGPSEQHVTNIISQEAYSSQVRNVAGVDRYDGTQLASNSPCEDQFTHGKFPSPWNDGNQWMAWAVFDGHSGWQTADLLKRQLLPFVRRSLGRVKLHSNKEPTPEDTVVQCAIKQGFISLDDSIFQTALNTAESNAPLQDKVKRFLPAYSGSCALLSLYDPITSTLHVACTGDSRTVLGQRNEDGEWEAIPLSVDQTRRNKDNVARLYNEHPGEEDIVKDGRVLGIMVSRAFGDSQWKWPLELQQDLKKRFYGPVPLTPKYDIRTPPYLTAEPVVTSTKINPSKPSFLIMATDGMWDMLSNEQAVNLVGNG</sequence>
<dbReference type="InterPro" id="IPR015655">
    <property type="entry name" value="PP2C"/>
</dbReference>
<feature type="domain" description="PPM-type phosphatase" evidence="1">
    <location>
        <begin position="93"/>
        <end position="366"/>
    </location>
</feature>
<dbReference type="PROSITE" id="PS51746">
    <property type="entry name" value="PPM_2"/>
    <property type="match status" value="1"/>
</dbReference>
<dbReference type="CDD" id="cd00143">
    <property type="entry name" value="PP2Cc"/>
    <property type="match status" value="1"/>
</dbReference>
<dbReference type="STRING" id="2070753.A0A3A3A6U5"/>
<dbReference type="Gene3D" id="3.60.40.10">
    <property type="entry name" value="PPM-type phosphatase domain"/>
    <property type="match status" value="1"/>
</dbReference>
<dbReference type="EMBL" id="MVGC01000040">
    <property type="protein sequence ID" value="RJE25695.1"/>
    <property type="molecule type" value="Genomic_DNA"/>
</dbReference>
<keyword evidence="3" id="KW-1185">Reference proteome</keyword>
<dbReference type="InterPro" id="IPR036457">
    <property type="entry name" value="PPM-type-like_dom_sf"/>
</dbReference>
<organism evidence="2 3">
    <name type="scientific">Aspergillus sclerotialis</name>
    <dbReference type="NCBI Taxonomy" id="2070753"/>
    <lineage>
        <taxon>Eukaryota</taxon>
        <taxon>Fungi</taxon>
        <taxon>Dikarya</taxon>
        <taxon>Ascomycota</taxon>
        <taxon>Pezizomycotina</taxon>
        <taxon>Eurotiomycetes</taxon>
        <taxon>Eurotiomycetidae</taxon>
        <taxon>Eurotiales</taxon>
        <taxon>Aspergillaceae</taxon>
        <taxon>Aspergillus</taxon>
        <taxon>Aspergillus subgen. Polypaecilum</taxon>
    </lineage>
</organism>
<dbReference type="InterPro" id="IPR001932">
    <property type="entry name" value="PPM-type_phosphatase-like_dom"/>
</dbReference>
<dbReference type="Proteomes" id="UP000266188">
    <property type="component" value="Unassembled WGS sequence"/>
</dbReference>
<reference evidence="3" key="1">
    <citation type="submission" date="2017-02" db="EMBL/GenBank/DDBJ databases">
        <authorList>
            <person name="Tafer H."/>
            <person name="Lopandic K."/>
        </authorList>
    </citation>
    <scope>NUCLEOTIDE SEQUENCE [LARGE SCALE GENOMIC DNA]</scope>
    <source>
        <strain evidence="3">CBS 366.77</strain>
    </source>
</reference>
<dbReference type="PANTHER" id="PTHR13832:SF792">
    <property type="entry name" value="GM14286P"/>
    <property type="match status" value="1"/>
</dbReference>
<gene>
    <name evidence="2" type="ORF">PHISCL_01958</name>
</gene>
<evidence type="ECO:0000313" key="2">
    <source>
        <dbReference type="EMBL" id="RJE25695.1"/>
    </source>
</evidence>
<dbReference type="AlphaFoldDB" id="A0A3A3A6U5"/>
<evidence type="ECO:0000259" key="1">
    <source>
        <dbReference type="PROSITE" id="PS51746"/>
    </source>
</evidence>